<dbReference type="InterPro" id="IPR000160">
    <property type="entry name" value="GGDEF_dom"/>
</dbReference>
<evidence type="ECO:0000256" key="1">
    <source>
        <dbReference type="ARBA" id="ARBA00010927"/>
    </source>
</evidence>
<dbReference type="InterPro" id="IPR052155">
    <property type="entry name" value="Biofilm_reg_signaling"/>
</dbReference>
<organism evidence="6 7">
    <name type="scientific">Salmonella enterica subsp. enterica serovar Alachua str. R6-377</name>
    <dbReference type="NCBI Taxonomy" id="913241"/>
    <lineage>
        <taxon>Bacteria</taxon>
        <taxon>Pseudomonadati</taxon>
        <taxon>Pseudomonadota</taxon>
        <taxon>Gammaproteobacteria</taxon>
        <taxon>Enterobacterales</taxon>
        <taxon>Enterobacteriaceae</taxon>
        <taxon>Salmonella</taxon>
    </lineage>
</organism>
<evidence type="ECO:0000259" key="4">
    <source>
        <dbReference type="PROSITE" id="PS50883"/>
    </source>
</evidence>
<dbReference type="Gene3D" id="3.20.20.450">
    <property type="entry name" value="EAL domain"/>
    <property type="match status" value="1"/>
</dbReference>
<sequence length="367" mass="40588">ELASLMLSMLRSGDLLARLGGDEFGLLLPDCNSDSARFIATRLINAINEYHFMWEGRLHRIGASAGITMINEHNCQLTEVVSQADIACYAAKNSGRGRLTVYEPQHALTSSKGMMPLEEQWHMIKNNHLLMLARNVAPPRTPEATSFWLVSLRLWTSEGEVLEERAFRAGLADSALHHALDRRVFHEFFHHAATAVASKGLSVALPLSAAGLYSATLIDELLEQLEHSPLPPRLLHLIIPADVIVKQAQTAAATLRKLRQRGCQVILSHVGRDLQLFNLLPPHIVDYLLLDSDLIANVHESLMDEMLTSIIQGHAQHLGIKTLAGPVQNPQMLDTLSRIGVDLIYGDTIAEAQPLDLLLNTSYFAIH</sequence>
<dbReference type="Proteomes" id="UP000004642">
    <property type="component" value="Unassembled WGS sequence"/>
</dbReference>
<dbReference type="CDD" id="cd01948">
    <property type="entry name" value="EAL"/>
    <property type="match status" value="1"/>
</dbReference>
<dbReference type="CDD" id="cd01949">
    <property type="entry name" value="GGDEF"/>
    <property type="match status" value="1"/>
</dbReference>
<comment type="similarity">
    <text evidence="1">Belongs to the YdiV family.</text>
</comment>
<dbReference type="Pfam" id="PF00563">
    <property type="entry name" value="EAL"/>
    <property type="match status" value="1"/>
</dbReference>
<reference evidence="6 7" key="1">
    <citation type="journal article" date="2011" name="BMC Genomics">
        <title>Genome sequencing reveals diversification of virulence factor content and possible host adaptation in distinct subpopulations of Salmonella enterica.</title>
        <authorList>
            <person name="den Bakker H.C."/>
            <person name="Moreno Switt A.I."/>
            <person name="Govoni G."/>
            <person name="Cummings C.A."/>
            <person name="Ranieri M.L."/>
            <person name="Degoricija L."/>
            <person name="Hoelzer K."/>
            <person name="Rodriguez-Rivera L.D."/>
            <person name="Brown S."/>
            <person name="Bolchacova E."/>
            <person name="Furtado M.R."/>
            <person name="Wiedmann M."/>
        </authorList>
    </citation>
    <scope>NUCLEOTIDE SEQUENCE [LARGE SCALE GENOMIC DNA]</scope>
    <source>
        <strain evidence="6 7">R6-377</strain>
    </source>
</reference>
<dbReference type="InterPro" id="IPR001633">
    <property type="entry name" value="EAL_dom"/>
</dbReference>
<feature type="non-terminal residue" evidence="6">
    <location>
        <position position="1"/>
    </location>
</feature>
<comment type="caution">
    <text evidence="6">The sequence shown here is derived from an EMBL/GenBank/DDBJ whole genome shotgun (WGS) entry which is preliminary data.</text>
</comment>
<dbReference type="Gene3D" id="3.30.70.270">
    <property type="match status" value="1"/>
</dbReference>
<feature type="domain" description="GGDEF" evidence="5">
    <location>
        <begin position="1"/>
        <end position="104"/>
    </location>
</feature>
<dbReference type="Pfam" id="PF00990">
    <property type="entry name" value="GGDEF"/>
    <property type="match status" value="1"/>
</dbReference>
<proteinExistence type="inferred from homology"/>
<dbReference type="PATRIC" id="fig|913241.3.peg.2384"/>
<dbReference type="EMBL" id="AFCJ01001352">
    <property type="protein sequence ID" value="EHC37133.1"/>
    <property type="molecule type" value="Genomic_DNA"/>
</dbReference>
<evidence type="ECO:0000256" key="3">
    <source>
        <dbReference type="ARBA" id="ARBA00018009"/>
    </source>
</evidence>
<dbReference type="PANTHER" id="PTHR44757:SF4">
    <property type="entry name" value="DIGUANYLATE CYCLASE DGCE-RELATED"/>
    <property type="match status" value="1"/>
</dbReference>
<comment type="subunit">
    <text evidence="2">Interacts with FlhD in the FlhC(2)FlhD(4) heterohexamer, inhibiting its ability to activate transcription.</text>
</comment>
<evidence type="ECO:0000313" key="7">
    <source>
        <dbReference type="Proteomes" id="UP000004642"/>
    </source>
</evidence>
<protein>
    <recommendedName>
        <fullName evidence="3">Anti-FlhC(2)FlhD(4) factor YdiV</fullName>
    </recommendedName>
</protein>
<dbReference type="InterPro" id="IPR029787">
    <property type="entry name" value="Nucleotide_cyclase"/>
</dbReference>
<dbReference type="InterPro" id="IPR043128">
    <property type="entry name" value="Rev_trsase/Diguanyl_cyclase"/>
</dbReference>
<accession>G5LQP0</accession>
<evidence type="ECO:0000313" key="6">
    <source>
        <dbReference type="EMBL" id="EHC37133.1"/>
    </source>
</evidence>
<dbReference type="SUPFAM" id="SSF141868">
    <property type="entry name" value="EAL domain-like"/>
    <property type="match status" value="1"/>
</dbReference>
<dbReference type="InterPro" id="IPR035919">
    <property type="entry name" value="EAL_sf"/>
</dbReference>
<evidence type="ECO:0000256" key="2">
    <source>
        <dbReference type="ARBA" id="ARBA00011576"/>
    </source>
</evidence>
<dbReference type="SMART" id="SM00267">
    <property type="entry name" value="GGDEF"/>
    <property type="match status" value="1"/>
</dbReference>
<name>G5LQP0_SALET</name>
<feature type="domain" description="EAL" evidence="4">
    <location>
        <begin position="113"/>
        <end position="366"/>
    </location>
</feature>
<gene>
    <name evidence="6" type="ORF">LTSEALA_3150</name>
</gene>
<dbReference type="PROSITE" id="PS50887">
    <property type="entry name" value="GGDEF"/>
    <property type="match status" value="1"/>
</dbReference>
<dbReference type="SMART" id="SM00052">
    <property type="entry name" value="EAL"/>
    <property type="match status" value="1"/>
</dbReference>
<dbReference type="SUPFAM" id="SSF55073">
    <property type="entry name" value="Nucleotide cyclase"/>
    <property type="match status" value="1"/>
</dbReference>
<dbReference type="PROSITE" id="PS50883">
    <property type="entry name" value="EAL"/>
    <property type="match status" value="1"/>
</dbReference>
<dbReference type="PANTHER" id="PTHR44757">
    <property type="entry name" value="DIGUANYLATE CYCLASE DGCP"/>
    <property type="match status" value="1"/>
</dbReference>
<evidence type="ECO:0000259" key="5">
    <source>
        <dbReference type="PROSITE" id="PS50887"/>
    </source>
</evidence>
<dbReference type="NCBIfam" id="TIGR00254">
    <property type="entry name" value="GGDEF"/>
    <property type="match status" value="1"/>
</dbReference>
<dbReference type="AlphaFoldDB" id="G5LQP0"/>